<sequence length="267" mass="29980">RRRKAGRRDLLCCLPDPVETNYRQTTQQPERKPMNGDSSYRNLISKTGGGHHKEIEEVDDSLSHGHHAFRIPRRDGSLHAAIRNYYILFISNQCVKVAVILASIGLCIVAVMGMQQASIGLELSDVLPEHSAPAAFLKARDAYFSFYPMFAVLKGPHIDYPHQQQLIENYRNSIGASKYVIKNAHGQRSEAYWLGMMRDWLLSIQNETDQAIARGQIDVATGSIVTLDAHPNSRTRRSPATRCCARTASSTSASKGWARCAWWTRRA</sequence>
<dbReference type="GO" id="GO:0045879">
    <property type="term" value="P:negative regulation of smoothened signaling pathway"/>
    <property type="evidence" value="ECO:0007669"/>
    <property type="project" value="TreeGrafter"/>
</dbReference>
<dbReference type="GO" id="GO:0097108">
    <property type="term" value="F:hedgehog family protein binding"/>
    <property type="evidence" value="ECO:0007669"/>
    <property type="project" value="TreeGrafter"/>
</dbReference>
<evidence type="ECO:0000256" key="1">
    <source>
        <dbReference type="ARBA" id="ARBA00004141"/>
    </source>
</evidence>
<dbReference type="Proteomes" id="UP001432027">
    <property type="component" value="Unassembled WGS sequence"/>
</dbReference>
<dbReference type="AlphaFoldDB" id="A0AAV5SRM8"/>
<evidence type="ECO:0000256" key="4">
    <source>
        <dbReference type="ARBA" id="ARBA00022989"/>
    </source>
</evidence>
<dbReference type="PANTHER" id="PTHR46022:SF1">
    <property type="entry name" value="PROTEIN PATCHED"/>
    <property type="match status" value="1"/>
</dbReference>
<organism evidence="8 9">
    <name type="scientific">Pristionchus entomophagus</name>
    <dbReference type="NCBI Taxonomy" id="358040"/>
    <lineage>
        <taxon>Eukaryota</taxon>
        <taxon>Metazoa</taxon>
        <taxon>Ecdysozoa</taxon>
        <taxon>Nematoda</taxon>
        <taxon>Chromadorea</taxon>
        <taxon>Rhabditida</taxon>
        <taxon>Rhabditina</taxon>
        <taxon>Diplogasteromorpha</taxon>
        <taxon>Diplogasteroidea</taxon>
        <taxon>Neodiplogasteridae</taxon>
        <taxon>Pristionchus</taxon>
    </lineage>
</organism>
<proteinExistence type="inferred from homology"/>
<protein>
    <submittedName>
        <fullName evidence="8">Uncharacterized protein</fullName>
    </submittedName>
</protein>
<dbReference type="EMBL" id="BTSX01000002">
    <property type="protein sequence ID" value="GMS82191.1"/>
    <property type="molecule type" value="Genomic_DNA"/>
</dbReference>
<comment type="similarity">
    <text evidence="2">Belongs to the patched family.</text>
</comment>
<keyword evidence="4 7" id="KW-1133">Transmembrane helix</keyword>
<dbReference type="GO" id="GO:0005886">
    <property type="term" value="C:plasma membrane"/>
    <property type="evidence" value="ECO:0007669"/>
    <property type="project" value="TreeGrafter"/>
</dbReference>
<keyword evidence="9" id="KW-1185">Reference proteome</keyword>
<evidence type="ECO:0000256" key="5">
    <source>
        <dbReference type="ARBA" id="ARBA00023136"/>
    </source>
</evidence>
<evidence type="ECO:0000256" key="7">
    <source>
        <dbReference type="SAM" id="Phobius"/>
    </source>
</evidence>
<name>A0AAV5SRM8_9BILA</name>
<evidence type="ECO:0000256" key="2">
    <source>
        <dbReference type="ARBA" id="ARBA00005585"/>
    </source>
</evidence>
<dbReference type="GO" id="GO:0008158">
    <property type="term" value="F:hedgehog receptor activity"/>
    <property type="evidence" value="ECO:0007669"/>
    <property type="project" value="TreeGrafter"/>
</dbReference>
<evidence type="ECO:0000313" key="8">
    <source>
        <dbReference type="EMBL" id="GMS82191.1"/>
    </source>
</evidence>
<dbReference type="GO" id="GO:0005119">
    <property type="term" value="F:smoothened binding"/>
    <property type="evidence" value="ECO:0007669"/>
    <property type="project" value="TreeGrafter"/>
</dbReference>
<evidence type="ECO:0000313" key="9">
    <source>
        <dbReference type="Proteomes" id="UP001432027"/>
    </source>
</evidence>
<comment type="caution">
    <text evidence="8">The sequence shown here is derived from an EMBL/GenBank/DDBJ whole genome shotgun (WGS) entry which is preliminary data.</text>
</comment>
<feature type="transmembrane region" description="Helical" evidence="7">
    <location>
        <begin position="94"/>
        <end position="114"/>
    </location>
</feature>
<gene>
    <name evidence="8" type="ORF">PENTCL1PPCAC_4366</name>
</gene>
<evidence type="ECO:0000256" key="3">
    <source>
        <dbReference type="ARBA" id="ARBA00022692"/>
    </source>
</evidence>
<comment type="subcellular location">
    <subcellularLocation>
        <location evidence="1">Membrane</location>
        <topology evidence="1">Multi-pass membrane protein</topology>
    </subcellularLocation>
</comment>
<keyword evidence="5 7" id="KW-0472">Membrane</keyword>
<keyword evidence="6" id="KW-0325">Glycoprotein</keyword>
<feature type="non-terminal residue" evidence="8">
    <location>
        <position position="1"/>
    </location>
</feature>
<reference evidence="8" key="1">
    <citation type="submission" date="2023-10" db="EMBL/GenBank/DDBJ databases">
        <title>Genome assembly of Pristionchus species.</title>
        <authorList>
            <person name="Yoshida K."/>
            <person name="Sommer R.J."/>
        </authorList>
    </citation>
    <scope>NUCLEOTIDE SEQUENCE</scope>
    <source>
        <strain evidence="8">RS0144</strain>
    </source>
</reference>
<accession>A0AAV5SRM8</accession>
<evidence type="ECO:0000256" key="6">
    <source>
        <dbReference type="ARBA" id="ARBA00023180"/>
    </source>
</evidence>
<dbReference type="PANTHER" id="PTHR46022">
    <property type="entry name" value="PROTEIN PATCHED"/>
    <property type="match status" value="1"/>
</dbReference>
<keyword evidence="3 7" id="KW-0812">Transmembrane</keyword>